<comment type="caution">
    <text evidence="1">The sequence shown here is derived from an EMBL/GenBank/DDBJ whole genome shotgun (WGS) entry which is preliminary data.</text>
</comment>
<dbReference type="EMBL" id="JARIHO010000022">
    <property type="protein sequence ID" value="KAJ7343748.1"/>
    <property type="molecule type" value="Genomic_DNA"/>
</dbReference>
<protein>
    <recommendedName>
        <fullName evidence="3">CxC2-like cysteine cluster KDZ transposase-associated domain-containing protein</fullName>
    </recommendedName>
</protein>
<evidence type="ECO:0000313" key="2">
    <source>
        <dbReference type="Proteomes" id="UP001218218"/>
    </source>
</evidence>
<organism evidence="1 2">
    <name type="scientific">Mycena albidolilacea</name>
    <dbReference type="NCBI Taxonomy" id="1033008"/>
    <lineage>
        <taxon>Eukaryota</taxon>
        <taxon>Fungi</taxon>
        <taxon>Dikarya</taxon>
        <taxon>Basidiomycota</taxon>
        <taxon>Agaricomycotina</taxon>
        <taxon>Agaricomycetes</taxon>
        <taxon>Agaricomycetidae</taxon>
        <taxon>Agaricales</taxon>
        <taxon>Marasmiineae</taxon>
        <taxon>Mycenaceae</taxon>
        <taxon>Mycena</taxon>
    </lineage>
</organism>
<dbReference type="Proteomes" id="UP001218218">
    <property type="component" value="Unassembled WGS sequence"/>
</dbReference>
<evidence type="ECO:0008006" key="3">
    <source>
        <dbReference type="Google" id="ProtNLM"/>
    </source>
</evidence>
<keyword evidence="2" id="KW-1185">Reference proteome</keyword>
<name>A0AAD7EPA2_9AGAR</name>
<gene>
    <name evidence="1" type="ORF">DFH08DRAFT_702056</name>
</gene>
<accession>A0AAD7EPA2</accession>
<feature type="non-terminal residue" evidence="1">
    <location>
        <position position="1"/>
    </location>
</feature>
<reference evidence="1" key="1">
    <citation type="submission" date="2023-03" db="EMBL/GenBank/DDBJ databases">
        <title>Massive genome expansion in bonnet fungi (Mycena s.s.) driven by repeated elements and novel gene families across ecological guilds.</title>
        <authorList>
            <consortium name="Lawrence Berkeley National Laboratory"/>
            <person name="Harder C.B."/>
            <person name="Miyauchi S."/>
            <person name="Viragh M."/>
            <person name="Kuo A."/>
            <person name="Thoen E."/>
            <person name="Andreopoulos B."/>
            <person name="Lu D."/>
            <person name="Skrede I."/>
            <person name="Drula E."/>
            <person name="Henrissat B."/>
            <person name="Morin E."/>
            <person name="Kohler A."/>
            <person name="Barry K."/>
            <person name="LaButti K."/>
            <person name="Morin E."/>
            <person name="Salamov A."/>
            <person name="Lipzen A."/>
            <person name="Mereny Z."/>
            <person name="Hegedus B."/>
            <person name="Baldrian P."/>
            <person name="Stursova M."/>
            <person name="Weitz H."/>
            <person name="Taylor A."/>
            <person name="Grigoriev I.V."/>
            <person name="Nagy L.G."/>
            <person name="Martin F."/>
            <person name="Kauserud H."/>
        </authorList>
    </citation>
    <scope>NUCLEOTIDE SEQUENCE</scope>
    <source>
        <strain evidence="1">CBHHK002</strain>
    </source>
</reference>
<dbReference type="AlphaFoldDB" id="A0AAD7EPA2"/>
<proteinExistence type="predicted"/>
<sequence>VSLQGKMTAYHFFNALAKITDNTGSNAFKNRYQLALRVVRQWRNLRALKSRGMGNDPDRRTAATYEGELAVDCLACPKVGVNLSEGWKKAPMELRRAFFFFWF</sequence>
<evidence type="ECO:0000313" key="1">
    <source>
        <dbReference type="EMBL" id="KAJ7343748.1"/>
    </source>
</evidence>